<keyword evidence="3 4" id="KW-0694">RNA-binding</keyword>
<dbReference type="GO" id="GO:0006109">
    <property type="term" value="P:regulation of carbohydrate metabolic process"/>
    <property type="evidence" value="ECO:0007669"/>
    <property type="project" value="InterPro"/>
</dbReference>
<dbReference type="PANTHER" id="PTHR34984:SF1">
    <property type="entry name" value="CARBON STORAGE REGULATOR"/>
    <property type="match status" value="1"/>
</dbReference>
<dbReference type="GO" id="GO:0005829">
    <property type="term" value="C:cytosol"/>
    <property type="evidence" value="ECO:0007669"/>
    <property type="project" value="TreeGrafter"/>
</dbReference>
<evidence type="ECO:0000313" key="6">
    <source>
        <dbReference type="Proteomes" id="UP000245802"/>
    </source>
</evidence>
<dbReference type="Pfam" id="PF02599">
    <property type="entry name" value="CsrA"/>
    <property type="match status" value="1"/>
</dbReference>
<comment type="function">
    <text evidence="4">A translational regulator that binds mRNA to regulate translation initiation and/or mRNA stability. Usually binds in the 5'-UTR at or near the Shine-Dalgarno sequence preventing ribosome-binding, thus repressing translation. Its main target seems to be the major flagellin gene, while its function is anatagonized by FliW.</text>
</comment>
<dbReference type="InterPro" id="IPR003751">
    <property type="entry name" value="CsrA"/>
</dbReference>
<dbReference type="GO" id="GO:0048027">
    <property type="term" value="F:mRNA 5'-UTR binding"/>
    <property type="evidence" value="ECO:0007669"/>
    <property type="project" value="UniProtKB-UniRule"/>
</dbReference>
<dbReference type="PANTHER" id="PTHR34984">
    <property type="entry name" value="CARBON STORAGE REGULATOR"/>
    <property type="match status" value="1"/>
</dbReference>
<keyword evidence="1 4" id="KW-0963">Cytoplasm</keyword>
<dbReference type="EMBL" id="CP025958">
    <property type="protein sequence ID" value="AWM37008.1"/>
    <property type="molecule type" value="Genomic_DNA"/>
</dbReference>
<comment type="similarity">
    <text evidence="4">Belongs to the CsrA/RsmA family.</text>
</comment>
<keyword evidence="4" id="KW-0678">Repressor</keyword>
<dbReference type="OrthoDB" id="289081at2"/>
<accession>A0A2Z3GUP5</accession>
<evidence type="ECO:0000256" key="2">
    <source>
        <dbReference type="ARBA" id="ARBA00022845"/>
    </source>
</evidence>
<reference evidence="5 6" key="1">
    <citation type="submission" date="2018-01" db="EMBL/GenBank/DDBJ databases">
        <title>G. obscuriglobus.</title>
        <authorList>
            <person name="Franke J."/>
            <person name="Blomberg W."/>
            <person name="Selmecki A."/>
        </authorList>
    </citation>
    <scope>NUCLEOTIDE SEQUENCE [LARGE SCALE GENOMIC DNA]</scope>
    <source>
        <strain evidence="5 6">DSM 5831</strain>
    </source>
</reference>
<proteinExistence type="inferred from homology"/>
<dbReference type="KEGG" id="gog:C1280_08235"/>
<keyword evidence="4" id="KW-1005">Bacterial flagellum biogenesis</keyword>
<comment type="subcellular location">
    <subcellularLocation>
        <location evidence="4">Cytoplasm</location>
    </subcellularLocation>
</comment>
<dbReference type="GO" id="GO:0044781">
    <property type="term" value="P:bacterial-type flagellum organization"/>
    <property type="evidence" value="ECO:0007669"/>
    <property type="project" value="UniProtKB-KW"/>
</dbReference>
<keyword evidence="6" id="KW-1185">Reference proteome</keyword>
<organism evidence="5 6">
    <name type="scientific">Gemmata obscuriglobus</name>
    <dbReference type="NCBI Taxonomy" id="114"/>
    <lineage>
        <taxon>Bacteria</taxon>
        <taxon>Pseudomonadati</taxon>
        <taxon>Planctomycetota</taxon>
        <taxon>Planctomycetia</taxon>
        <taxon>Gemmatales</taxon>
        <taxon>Gemmataceae</taxon>
        <taxon>Gemmata</taxon>
    </lineage>
</organism>
<evidence type="ECO:0000256" key="1">
    <source>
        <dbReference type="ARBA" id="ARBA00022490"/>
    </source>
</evidence>
<dbReference type="AlphaFoldDB" id="A0A2Z3GUP5"/>
<evidence type="ECO:0000313" key="5">
    <source>
        <dbReference type="EMBL" id="AWM37008.1"/>
    </source>
</evidence>
<gene>
    <name evidence="4" type="primary">csrA</name>
    <name evidence="5" type="ORF">C1280_08235</name>
</gene>
<comment type="subunit">
    <text evidence="4">Homodimer; the beta-strands of each monomer intercalate to form a hydrophobic core, while the alpha-helices form wings that extend away from the core.</text>
</comment>
<sequence>MLVLTRKTGQEIVIDGDIRITVTSCGDGRVKLGIKAPPHIKVDRSEVAARIAAEDAECVVELACR</sequence>
<name>A0A2Z3GUP5_9BACT</name>
<dbReference type="InterPro" id="IPR036107">
    <property type="entry name" value="CsrA_sf"/>
</dbReference>
<dbReference type="GO" id="GO:0006402">
    <property type="term" value="P:mRNA catabolic process"/>
    <property type="evidence" value="ECO:0007669"/>
    <property type="project" value="InterPro"/>
</dbReference>
<dbReference type="SUPFAM" id="SSF117130">
    <property type="entry name" value="CsrA-like"/>
    <property type="match status" value="1"/>
</dbReference>
<protein>
    <recommendedName>
        <fullName evidence="4">Translational regulator CsrA</fullName>
    </recommendedName>
</protein>
<dbReference type="GO" id="GO:1902208">
    <property type="term" value="P:regulation of bacterial-type flagellum assembly"/>
    <property type="evidence" value="ECO:0007669"/>
    <property type="project" value="UniProtKB-UniRule"/>
</dbReference>
<dbReference type="RefSeq" id="WP_010033294.1">
    <property type="nucleotide sequence ID" value="NZ_CP025958.1"/>
</dbReference>
<dbReference type="GO" id="GO:0045947">
    <property type="term" value="P:negative regulation of translational initiation"/>
    <property type="evidence" value="ECO:0007669"/>
    <property type="project" value="UniProtKB-UniRule"/>
</dbReference>
<dbReference type="Proteomes" id="UP000245802">
    <property type="component" value="Chromosome"/>
</dbReference>
<keyword evidence="2 4" id="KW-0810">Translation regulation</keyword>
<dbReference type="HAMAP" id="MF_00167">
    <property type="entry name" value="CsrA"/>
    <property type="match status" value="1"/>
</dbReference>
<dbReference type="Gene3D" id="2.60.40.4380">
    <property type="entry name" value="Translational regulator CsrA"/>
    <property type="match status" value="1"/>
</dbReference>
<evidence type="ECO:0000256" key="4">
    <source>
        <dbReference type="HAMAP-Rule" id="MF_00167"/>
    </source>
</evidence>
<evidence type="ECO:0000256" key="3">
    <source>
        <dbReference type="ARBA" id="ARBA00022884"/>
    </source>
</evidence>